<dbReference type="EMBL" id="JAQQAF010000006">
    <property type="protein sequence ID" value="KAJ8478416.1"/>
    <property type="molecule type" value="Genomic_DNA"/>
</dbReference>
<dbReference type="InterPro" id="IPR039342">
    <property type="entry name" value="TGD2-like"/>
</dbReference>
<gene>
    <name evidence="1" type="ORF">OPV22_022143</name>
</gene>
<dbReference type="GO" id="GO:0009706">
    <property type="term" value="C:chloroplast inner membrane"/>
    <property type="evidence" value="ECO:0007669"/>
    <property type="project" value="TreeGrafter"/>
</dbReference>
<keyword evidence="2" id="KW-1185">Reference proteome</keyword>
<dbReference type="PANTHER" id="PTHR34675:SF1">
    <property type="entry name" value="PROTEIN TRIGALACTOSYLDIACYLGLYCEROL 2, CHLOROPLASTIC"/>
    <property type="match status" value="1"/>
</dbReference>
<evidence type="ECO:0000313" key="2">
    <source>
        <dbReference type="Proteomes" id="UP001222027"/>
    </source>
</evidence>
<dbReference type="GO" id="GO:0005543">
    <property type="term" value="F:phospholipid binding"/>
    <property type="evidence" value="ECO:0007669"/>
    <property type="project" value="TreeGrafter"/>
</dbReference>
<evidence type="ECO:0000313" key="1">
    <source>
        <dbReference type="EMBL" id="KAJ8478416.1"/>
    </source>
</evidence>
<dbReference type="AlphaFoldDB" id="A0AAV8PBN2"/>
<organism evidence="1 2">
    <name type="scientific">Ensete ventricosum</name>
    <name type="common">Abyssinian banana</name>
    <name type="synonym">Musa ensete</name>
    <dbReference type="NCBI Taxonomy" id="4639"/>
    <lineage>
        <taxon>Eukaryota</taxon>
        <taxon>Viridiplantae</taxon>
        <taxon>Streptophyta</taxon>
        <taxon>Embryophyta</taxon>
        <taxon>Tracheophyta</taxon>
        <taxon>Spermatophyta</taxon>
        <taxon>Magnoliopsida</taxon>
        <taxon>Liliopsida</taxon>
        <taxon>Zingiberales</taxon>
        <taxon>Musaceae</taxon>
        <taxon>Ensete</taxon>
    </lineage>
</organism>
<proteinExistence type="predicted"/>
<reference evidence="1 2" key="1">
    <citation type="submission" date="2022-12" db="EMBL/GenBank/DDBJ databases">
        <title>Chromosome-scale assembly of the Ensete ventricosum genome.</title>
        <authorList>
            <person name="Dussert Y."/>
            <person name="Stocks J."/>
            <person name="Wendawek A."/>
            <person name="Woldeyes F."/>
            <person name="Nichols R.A."/>
            <person name="Borrell J.S."/>
        </authorList>
    </citation>
    <scope>NUCLEOTIDE SEQUENCE [LARGE SCALE GENOMIC DNA]</scope>
    <source>
        <strain evidence="2">cv. Maze</strain>
        <tissue evidence="1">Seeds</tissue>
    </source>
</reference>
<dbReference type="PANTHER" id="PTHR34675">
    <property type="entry name" value="PROTEIN TRIGALACTOSYLDIACYLGLYCEROL 2, CHLOROPLASTIC"/>
    <property type="match status" value="1"/>
</dbReference>
<dbReference type="Proteomes" id="UP001222027">
    <property type="component" value="Unassembled WGS sequence"/>
</dbReference>
<dbReference type="GO" id="GO:0005319">
    <property type="term" value="F:lipid transporter activity"/>
    <property type="evidence" value="ECO:0007669"/>
    <property type="project" value="TreeGrafter"/>
</dbReference>
<protein>
    <submittedName>
        <fullName evidence="1">Uncharacterized protein</fullName>
    </submittedName>
</protein>
<comment type="caution">
    <text evidence="1">The sequence shown here is derived from an EMBL/GenBank/DDBJ whole genome shotgun (WGS) entry which is preliminary data.</text>
</comment>
<sequence>MIASANSVKAAFRGLRCEPIAVDVVCEGEEPAGGRPGAAEDAVAADDAAAWRLEACGTCVGSVVRVDSSVRSIDEVLSEVKDDKIILPRNSLVEHGVSLDALVGVFTRLGQEMNEIGISQSYRLAEKVASVVEEVHLSLQRFSLPS</sequence>
<accession>A0AAV8PBN2</accession>
<name>A0AAV8PBN2_ENSVE</name>